<dbReference type="STRING" id="402385.SAMN05421848_0673"/>
<evidence type="ECO:0000313" key="21">
    <source>
        <dbReference type="EMBL" id="SFC22851.1"/>
    </source>
</evidence>
<evidence type="ECO:0000256" key="13">
    <source>
        <dbReference type="ARBA" id="ARBA00030072"/>
    </source>
</evidence>
<evidence type="ECO:0000256" key="18">
    <source>
        <dbReference type="SAM" id="MobiDB-lite"/>
    </source>
</evidence>
<name>A0A1I1HG82_9GAMM</name>
<dbReference type="PROSITE" id="PS50253">
    <property type="entry name" value="COX3"/>
    <property type="match status" value="1"/>
</dbReference>
<dbReference type="CDD" id="cd02863">
    <property type="entry name" value="Ubiquinol_oxidase_III"/>
    <property type="match status" value="1"/>
</dbReference>
<dbReference type="InterPro" id="IPR033946">
    <property type="entry name" value="Ubiquinol_oxase_su3_dom"/>
</dbReference>
<comment type="subunit">
    <text evidence="3">Heterooctamer of two A chains, two B chains, two C chains and two D chains.</text>
</comment>
<keyword evidence="9 19" id="KW-1133">Transmembrane helix</keyword>
<dbReference type="GO" id="GO:0019646">
    <property type="term" value="P:aerobic electron transport chain"/>
    <property type="evidence" value="ECO:0007669"/>
    <property type="project" value="InterPro"/>
</dbReference>
<sequence length="209" mass="23277">MSTQSMTNQDAHAHGHEHDDHEHHDPVATKVFGFWIYIMSDCVLFASIFATYAVLGTNYAGGPTSHELFELPFVLVETFVLLASSFMIGLATLAMNKGNKQGTMLWLALTLVLGAVFVGLEIYEFHHFISEGAGPQRSAFLSSFFTLVGTHGLHVTSGVIWAIILLIQIATKGLNDMNRSRLMCLSLFWHFLHIIWICVFTIVYLMGVI</sequence>
<dbReference type="GO" id="GO:0009486">
    <property type="term" value="F:cytochrome bo3 ubiquinol oxidase activity"/>
    <property type="evidence" value="ECO:0007669"/>
    <property type="project" value="InterPro"/>
</dbReference>
<dbReference type="EMBL" id="FOLY01000002">
    <property type="protein sequence ID" value="SFC22851.1"/>
    <property type="molecule type" value="Genomic_DNA"/>
</dbReference>
<evidence type="ECO:0000256" key="1">
    <source>
        <dbReference type="ARBA" id="ARBA00004651"/>
    </source>
</evidence>
<keyword evidence="6" id="KW-1003">Cell membrane</keyword>
<evidence type="ECO:0000256" key="12">
    <source>
        <dbReference type="ARBA" id="ARBA00025694"/>
    </source>
</evidence>
<dbReference type="RefSeq" id="WP_090130845.1">
    <property type="nucleotide sequence ID" value="NZ_FOLY01000002.1"/>
</dbReference>
<keyword evidence="10" id="KW-0560">Oxidoreductase</keyword>
<dbReference type="InterPro" id="IPR014206">
    <property type="entry name" value="Cyt_c_ubiqinol_oxidase_su3"/>
</dbReference>
<accession>A0A1I1HG82</accession>
<dbReference type="GO" id="GO:0005886">
    <property type="term" value="C:plasma membrane"/>
    <property type="evidence" value="ECO:0007669"/>
    <property type="project" value="UniProtKB-SubCell"/>
</dbReference>
<keyword evidence="8" id="KW-0249">Electron transport</keyword>
<evidence type="ECO:0000256" key="6">
    <source>
        <dbReference type="ARBA" id="ARBA00022475"/>
    </source>
</evidence>
<evidence type="ECO:0000313" key="22">
    <source>
        <dbReference type="Proteomes" id="UP000199046"/>
    </source>
</evidence>
<feature type="domain" description="Heme-copper oxidase subunit III family profile" evidence="20">
    <location>
        <begin position="32"/>
        <end position="208"/>
    </location>
</feature>
<dbReference type="SUPFAM" id="SSF81452">
    <property type="entry name" value="Cytochrome c oxidase subunit III-like"/>
    <property type="match status" value="1"/>
</dbReference>
<evidence type="ECO:0000256" key="5">
    <source>
        <dbReference type="ARBA" id="ARBA00022448"/>
    </source>
</evidence>
<feature type="transmembrane region" description="Helical" evidence="19">
    <location>
        <begin position="105"/>
        <end position="123"/>
    </location>
</feature>
<gene>
    <name evidence="21" type="ORF">SAMN05421848_0673</name>
</gene>
<dbReference type="AlphaFoldDB" id="A0A1I1HG82"/>
<dbReference type="InterPro" id="IPR013833">
    <property type="entry name" value="Cyt_c_oxidase_su3_a-hlx"/>
</dbReference>
<evidence type="ECO:0000256" key="19">
    <source>
        <dbReference type="SAM" id="Phobius"/>
    </source>
</evidence>
<feature type="compositionally biased region" description="Basic and acidic residues" evidence="18">
    <location>
        <begin position="11"/>
        <end position="23"/>
    </location>
</feature>
<dbReference type="InterPro" id="IPR035973">
    <property type="entry name" value="Cyt_c_oxidase_su3-like_sf"/>
</dbReference>
<proteinExistence type="inferred from homology"/>
<dbReference type="InterPro" id="IPR000298">
    <property type="entry name" value="Cyt_c_oxidase-like_su3"/>
</dbReference>
<evidence type="ECO:0000256" key="9">
    <source>
        <dbReference type="ARBA" id="ARBA00022989"/>
    </source>
</evidence>
<evidence type="ECO:0000256" key="10">
    <source>
        <dbReference type="ARBA" id="ARBA00023002"/>
    </source>
</evidence>
<dbReference type="Proteomes" id="UP000199046">
    <property type="component" value="Unassembled WGS sequence"/>
</dbReference>
<dbReference type="Pfam" id="PF00510">
    <property type="entry name" value="COX3"/>
    <property type="match status" value="1"/>
</dbReference>
<dbReference type="InterPro" id="IPR024791">
    <property type="entry name" value="Cyt_c/ubiquinol_Oxase_su3"/>
</dbReference>
<keyword evidence="7 17" id="KW-0812">Transmembrane</keyword>
<feature type="transmembrane region" description="Helical" evidence="19">
    <location>
        <begin position="34"/>
        <end position="53"/>
    </location>
</feature>
<feature type="region of interest" description="Disordered" evidence="18">
    <location>
        <begin position="1"/>
        <end position="23"/>
    </location>
</feature>
<dbReference type="Gene3D" id="1.20.120.80">
    <property type="entry name" value="Cytochrome c oxidase, subunit III, four-helix bundle"/>
    <property type="match status" value="1"/>
</dbReference>
<evidence type="ECO:0000256" key="2">
    <source>
        <dbReference type="ARBA" id="ARBA00010581"/>
    </source>
</evidence>
<evidence type="ECO:0000256" key="4">
    <source>
        <dbReference type="ARBA" id="ARBA00014687"/>
    </source>
</evidence>
<keyword evidence="22" id="KW-1185">Reference proteome</keyword>
<comment type="function">
    <text evidence="12">Cytochrome bo(3) ubiquinol terminal oxidase is the component of the aerobic respiratory chain of E.coli that predominates when cells are grown at high aeration. Has proton pump activity across the membrane in addition to electron transfer, pumping 2 protons/electron.</text>
</comment>
<keyword evidence="11 19" id="KW-0472">Membrane</keyword>
<keyword evidence="5" id="KW-0813">Transport</keyword>
<feature type="transmembrane region" description="Helical" evidence="19">
    <location>
        <begin position="182"/>
        <end position="206"/>
    </location>
</feature>
<dbReference type="OrthoDB" id="9810850at2"/>
<dbReference type="PANTHER" id="PTHR11403">
    <property type="entry name" value="CYTOCHROME C OXIDASE SUBUNIT III"/>
    <property type="match status" value="1"/>
</dbReference>
<comment type="subcellular location">
    <subcellularLocation>
        <location evidence="1 17">Cell membrane</location>
        <topology evidence="1 17">Multi-pass membrane protein</topology>
    </subcellularLocation>
</comment>
<protein>
    <recommendedName>
        <fullName evidence="4">Cytochrome bo(3) ubiquinol oxidase subunit 3</fullName>
    </recommendedName>
    <alternativeName>
        <fullName evidence="15">Cytochrome o ubiquinol oxidase subunit 3</fullName>
    </alternativeName>
    <alternativeName>
        <fullName evidence="13">Oxidase bo(3) subunit 3</fullName>
    </alternativeName>
    <alternativeName>
        <fullName evidence="16">Ubiquinol oxidase polypeptide III</fullName>
    </alternativeName>
    <alternativeName>
        <fullName evidence="14">Ubiquinol oxidase subunit 3</fullName>
    </alternativeName>
</protein>
<feature type="transmembrane region" description="Helical" evidence="19">
    <location>
        <begin position="73"/>
        <end position="93"/>
    </location>
</feature>
<dbReference type="GO" id="GO:0004129">
    <property type="term" value="F:cytochrome-c oxidase activity"/>
    <property type="evidence" value="ECO:0007669"/>
    <property type="project" value="InterPro"/>
</dbReference>
<evidence type="ECO:0000256" key="15">
    <source>
        <dbReference type="ARBA" id="ARBA00032189"/>
    </source>
</evidence>
<evidence type="ECO:0000259" key="20">
    <source>
        <dbReference type="PROSITE" id="PS50253"/>
    </source>
</evidence>
<evidence type="ECO:0000256" key="16">
    <source>
        <dbReference type="ARBA" id="ARBA00032717"/>
    </source>
</evidence>
<reference evidence="22" key="1">
    <citation type="submission" date="2016-10" db="EMBL/GenBank/DDBJ databases">
        <authorList>
            <person name="Varghese N."/>
            <person name="Submissions S."/>
        </authorList>
    </citation>
    <scope>NUCLEOTIDE SEQUENCE [LARGE SCALE GENOMIC DNA]</scope>
    <source>
        <strain evidence="22">DSM 23439</strain>
    </source>
</reference>
<evidence type="ECO:0000256" key="7">
    <source>
        <dbReference type="ARBA" id="ARBA00022692"/>
    </source>
</evidence>
<evidence type="ECO:0000256" key="14">
    <source>
        <dbReference type="ARBA" id="ARBA00031884"/>
    </source>
</evidence>
<evidence type="ECO:0000256" key="8">
    <source>
        <dbReference type="ARBA" id="ARBA00022982"/>
    </source>
</evidence>
<evidence type="ECO:0000256" key="3">
    <source>
        <dbReference type="ARBA" id="ARBA00011700"/>
    </source>
</evidence>
<dbReference type="FunFam" id="1.20.120.80:FF:000001">
    <property type="entry name" value="Cytochrome (Ubi)quinol oxidase subunit III"/>
    <property type="match status" value="1"/>
</dbReference>
<evidence type="ECO:0000256" key="17">
    <source>
        <dbReference type="RuleBase" id="RU003376"/>
    </source>
</evidence>
<organism evidence="21 22">
    <name type="scientific">Kushneria avicenniae</name>
    <dbReference type="NCBI Taxonomy" id="402385"/>
    <lineage>
        <taxon>Bacteria</taxon>
        <taxon>Pseudomonadati</taxon>
        <taxon>Pseudomonadota</taxon>
        <taxon>Gammaproteobacteria</taxon>
        <taxon>Oceanospirillales</taxon>
        <taxon>Halomonadaceae</taxon>
        <taxon>Kushneria</taxon>
    </lineage>
</organism>
<dbReference type="PANTHER" id="PTHR11403:SF2">
    <property type="entry name" value="CYTOCHROME BO(3) UBIQUINOL OXIDASE SUBUNIT 3"/>
    <property type="match status" value="1"/>
</dbReference>
<feature type="transmembrane region" description="Helical" evidence="19">
    <location>
        <begin position="143"/>
        <end position="170"/>
    </location>
</feature>
<dbReference type="NCBIfam" id="TIGR02842">
    <property type="entry name" value="CyoC"/>
    <property type="match status" value="1"/>
</dbReference>
<evidence type="ECO:0000256" key="11">
    <source>
        <dbReference type="ARBA" id="ARBA00023136"/>
    </source>
</evidence>
<comment type="similarity">
    <text evidence="2 17">Belongs to the cytochrome c oxidase subunit 3 family.</text>
</comment>